<evidence type="ECO:0000313" key="5">
    <source>
        <dbReference type="Proteomes" id="UP000001292"/>
    </source>
</evidence>
<dbReference type="Proteomes" id="UP000001292">
    <property type="component" value="Unassembled WGS sequence"/>
</dbReference>
<evidence type="ECO:0000313" key="4">
    <source>
        <dbReference type="EMBL" id="EDW50443.1"/>
    </source>
</evidence>
<keyword evidence="1 2" id="KW-0193">Cuticle</keyword>
<dbReference type="KEGG" id="dse:6610741"/>
<dbReference type="InterPro" id="IPR031311">
    <property type="entry name" value="CHIT_BIND_RR_consensus"/>
</dbReference>
<dbReference type="GO" id="GO:0042302">
    <property type="term" value="F:structural constituent of cuticle"/>
    <property type="evidence" value="ECO:0007669"/>
    <property type="project" value="UniProtKB-UniRule"/>
</dbReference>
<evidence type="ECO:0000256" key="1">
    <source>
        <dbReference type="ARBA" id="ARBA00022460"/>
    </source>
</evidence>
<organism evidence="5">
    <name type="scientific">Drosophila sechellia</name>
    <name type="common">Fruit fly</name>
    <dbReference type="NCBI Taxonomy" id="7238"/>
    <lineage>
        <taxon>Eukaryota</taxon>
        <taxon>Metazoa</taxon>
        <taxon>Ecdysozoa</taxon>
        <taxon>Arthropoda</taxon>
        <taxon>Hexapoda</taxon>
        <taxon>Insecta</taxon>
        <taxon>Pterygota</taxon>
        <taxon>Neoptera</taxon>
        <taxon>Endopterygota</taxon>
        <taxon>Diptera</taxon>
        <taxon>Brachycera</taxon>
        <taxon>Muscomorpha</taxon>
        <taxon>Ephydroidea</taxon>
        <taxon>Drosophilidae</taxon>
        <taxon>Drosophila</taxon>
        <taxon>Sophophora</taxon>
    </lineage>
</organism>
<dbReference type="PANTHER" id="PTHR12236">
    <property type="entry name" value="STRUCTURAL CONTITUENT OF CUTICLE"/>
    <property type="match status" value="1"/>
</dbReference>
<protein>
    <submittedName>
        <fullName evidence="4">GM13998</fullName>
    </submittedName>
</protein>
<dbReference type="InterPro" id="IPR000618">
    <property type="entry name" value="Insect_cuticle"/>
</dbReference>
<evidence type="ECO:0000256" key="3">
    <source>
        <dbReference type="SAM" id="Phobius"/>
    </source>
</evidence>
<gene>
    <name evidence="4" type="primary">Dsec\GM13998</name>
    <name evidence="4" type="ORF">Dsec_GM13998</name>
</gene>
<keyword evidence="3" id="KW-0472">Membrane</keyword>
<dbReference type="HOGENOM" id="CLU_075165_5_2_1"/>
<dbReference type="PRINTS" id="PR00947">
    <property type="entry name" value="CUTICLE"/>
</dbReference>
<sequence length="147" mass="15428">MATKDSSDSIVKHKAPLENHYSPANLVMALFKITLICCALIAAIECALLPAAVPVGVPLNTEVDPHPQYAFAYNVQDALTGDSKSQQEVRDGDVVKGSYSVVDADGSLRTVFYTADPINGFNAVVQRGPVPVAARPLVAPVAAPLLG</sequence>
<dbReference type="GO" id="GO:0031012">
    <property type="term" value="C:extracellular matrix"/>
    <property type="evidence" value="ECO:0007669"/>
    <property type="project" value="TreeGrafter"/>
</dbReference>
<evidence type="ECO:0000256" key="2">
    <source>
        <dbReference type="PROSITE-ProRule" id="PRU00497"/>
    </source>
</evidence>
<keyword evidence="5" id="KW-1185">Reference proteome</keyword>
<dbReference type="InterPro" id="IPR051217">
    <property type="entry name" value="Insect_Cuticle_Struc_Prot"/>
</dbReference>
<dbReference type="PANTHER" id="PTHR12236:SF86">
    <property type="entry name" value="CCP84AC-RELATED"/>
    <property type="match status" value="1"/>
</dbReference>
<dbReference type="PhylomeDB" id="B4HU22"/>
<dbReference type="GO" id="GO:0005615">
    <property type="term" value="C:extracellular space"/>
    <property type="evidence" value="ECO:0007669"/>
    <property type="project" value="TreeGrafter"/>
</dbReference>
<dbReference type="EMBL" id="CH480817">
    <property type="protein sequence ID" value="EDW50443.1"/>
    <property type="molecule type" value="Genomic_DNA"/>
</dbReference>
<dbReference type="Pfam" id="PF00379">
    <property type="entry name" value="Chitin_bind_4"/>
    <property type="match status" value="1"/>
</dbReference>
<name>B4HU22_DROSE</name>
<dbReference type="PROSITE" id="PS00233">
    <property type="entry name" value="CHIT_BIND_RR_1"/>
    <property type="match status" value="1"/>
</dbReference>
<dbReference type="AlphaFoldDB" id="B4HU22"/>
<accession>B4HU22</accession>
<feature type="transmembrane region" description="Helical" evidence="3">
    <location>
        <begin position="21"/>
        <end position="44"/>
    </location>
</feature>
<dbReference type="OMA" id="KITIICC"/>
<dbReference type="PROSITE" id="PS51155">
    <property type="entry name" value="CHIT_BIND_RR_2"/>
    <property type="match status" value="1"/>
</dbReference>
<proteinExistence type="predicted"/>
<dbReference type="STRING" id="7238.B4HU22"/>
<reference evidence="4 5" key="1">
    <citation type="journal article" date="2007" name="Nature">
        <title>Evolution of genes and genomes on the Drosophila phylogeny.</title>
        <authorList>
            <consortium name="Drosophila 12 Genomes Consortium"/>
            <person name="Clark A.G."/>
            <person name="Eisen M.B."/>
            <person name="Smith D.R."/>
            <person name="Bergman C.M."/>
            <person name="Oliver B."/>
            <person name="Markow T.A."/>
            <person name="Kaufman T.C."/>
            <person name="Kellis M."/>
            <person name="Gelbart W."/>
            <person name="Iyer V.N."/>
            <person name="Pollard D.A."/>
            <person name="Sackton T.B."/>
            <person name="Larracuente A.M."/>
            <person name="Singh N.D."/>
            <person name="Abad J.P."/>
            <person name="Abt D.N."/>
            <person name="Adryan B."/>
            <person name="Aguade M."/>
            <person name="Akashi H."/>
            <person name="Anderson W.W."/>
            <person name="Aquadro C.F."/>
            <person name="Ardell D.H."/>
            <person name="Arguello R."/>
            <person name="Artieri C.G."/>
            <person name="Barbash D.A."/>
            <person name="Barker D."/>
            <person name="Barsanti P."/>
            <person name="Batterham P."/>
            <person name="Batzoglou S."/>
            <person name="Begun D."/>
            <person name="Bhutkar A."/>
            <person name="Blanco E."/>
            <person name="Bosak S.A."/>
            <person name="Bradley R.K."/>
            <person name="Brand A.D."/>
            <person name="Brent M.R."/>
            <person name="Brooks A.N."/>
            <person name="Brown R.H."/>
            <person name="Butlin R.K."/>
            <person name="Caggese C."/>
            <person name="Calvi B.R."/>
            <person name="Bernardo de Carvalho A."/>
            <person name="Caspi A."/>
            <person name="Castrezana S."/>
            <person name="Celniker S.E."/>
            <person name="Chang J.L."/>
            <person name="Chapple C."/>
            <person name="Chatterji S."/>
            <person name="Chinwalla A."/>
            <person name="Civetta A."/>
            <person name="Clifton S.W."/>
            <person name="Comeron J.M."/>
            <person name="Costello J.C."/>
            <person name="Coyne J.A."/>
            <person name="Daub J."/>
            <person name="David R.G."/>
            <person name="Delcher A.L."/>
            <person name="Delehaunty K."/>
            <person name="Do C.B."/>
            <person name="Ebling H."/>
            <person name="Edwards K."/>
            <person name="Eickbush T."/>
            <person name="Evans J.D."/>
            <person name="Filipski A."/>
            <person name="Findeiss S."/>
            <person name="Freyhult E."/>
            <person name="Fulton L."/>
            <person name="Fulton R."/>
            <person name="Garcia A.C."/>
            <person name="Gardiner A."/>
            <person name="Garfield D.A."/>
            <person name="Garvin B.E."/>
            <person name="Gibson G."/>
            <person name="Gilbert D."/>
            <person name="Gnerre S."/>
            <person name="Godfrey J."/>
            <person name="Good R."/>
            <person name="Gotea V."/>
            <person name="Gravely B."/>
            <person name="Greenberg A.J."/>
            <person name="Griffiths-Jones S."/>
            <person name="Gross S."/>
            <person name="Guigo R."/>
            <person name="Gustafson E.A."/>
            <person name="Haerty W."/>
            <person name="Hahn M.W."/>
            <person name="Halligan D.L."/>
            <person name="Halpern A.L."/>
            <person name="Halter G.M."/>
            <person name="Han M.V."/>
            <person name="Heger A."/>
            <person name="Hillier L."/>
            <person name="Hinrichs A.S."/>
            <person name="Holmes I."/>
            <person name="Hoskins R.A."/>
            <person name="Hubisz M.J."/>
            <person name="Hultmark D."/>
            <person name="Huntley M.A."/>
            <person name="Jaffe D.B."/>
            <person name="Jagadeeshan S."/>
            <person name="Jeck W.R."/>
            <person name="Johnson J."/>
            <person name="Jones C.D."/>
            <person name="Jordan W.C."/>
            <person name="Karpen G.H."/>
            <person name="Kataoka E."/>
            <person name="Keightley P.D."/>
            <person name="Kheradpour P."/>
            <person name="Kirkness E.F."/>
            <person name="Koerich L.B."/>
            <person name="Kristiansen K."/>
            <person name="Kudrna D."/>
            <person name="Kulathinal R.J."/>
            <person name="Kumar S."/>
            <person name="Kwok R."/>
            <person name="Lander E."/>
            <person name="Langley C.H."/>
            <person name="Lapoint R."/>
            <person name="Lazzaro B.P."/>
            <person name="Lee S.J."/>
            <person name="Levesque L."/>
            <person name="Li R."/>
            <person name="Lin C.F."/>
            <person name="Lin M.F."/>
            <person name="Lindblad-Toh K."/>
            <person name="Llopart A."/>
            <person name="Long M."/>
            <person name="Low L."/>
            <person name="Lozovsky E."/>
            <person name="Lu J."/>
            <person name="Luo M."/>
            <person name="Machado C.A."/>
            <person name="Makalowski W."/>
            <person name="Marzo M."/>
            <person name="Matsuda M."/>
            <person name="Matzkin L."/>
            <person name="McAllister B."/>
            <person name="McBride C.S."/>
            <person name="McKernan B."/>
            <person name="McKernan K."/>
            <person name="Mendez-Lago M."/>
            <person name="Minx P."/>
            <person name="Mollenhauer M.U."/>
            <person name="Montooth K."/>
            <person name="Mount S.M."/>
            <person name="Mu X."/>
            <person name="Myers E."/>
            <person name="Negre B."/>
            <person name="Newfeld S."/>
            <person name="Nielsen R."/>
            <person name="Noor M.A."/>
            <person name="O'Grady P."/>
            <person name="Pachter L."/>
            <person name="Papaceit M."/>
            <person name="Parisi M.J."/>
            <person name="Parisi M."/>
            <person name="Parts L."/>
            <person name="Pedersen J.S."/>
            <person name="Pesole G."/>
            <person name="Phillippy A.M."/>
            <person name="Ponting C.P."/>
            <person name="Pop M."/>
            <person name="Porcelli D."/>
            <person name="Powell J.R."/>
            <person name="Prohaska S."/>
            <person name="Pruitt K."/>
            <person name="Puig M."/>
            <person name="Quesneville H."/>
            <person name="Ram K.R."/>
            <person name="Rand D."/>
            <person name="Rasmussen M.D."/>
            <person name="Reed L.K."/>
            <person name="Reenan R."/>
            <person name="Reily A."/>
            <person name="Remington K.A."/>
            <person name="Rieger T.T."/>
            <person name="Ritchie M.G."/>
            <person name="Robin C."/>
            <person name="Rogers Y.H."/>
            <person name="Rohde C."/>
            <person name="Rozas J."/>
            <person name="Rubenfield M.J."/>
            <person name="Ruiz A."/>
            <person name="Russo S."/>
            <person name="Salzberg S.L."/>
            <person name="Sanchez-Gracia A."/>
            <person name="Saranga D.J."/>
            <person name="Sato H."/>
            <person name="Schaeffer S.W."/>
            <person name="Schatz M.C."/>
            <person name="Schlenke T."/>
            <person name="Schwartz R."/>
            <person name="Segarra C."/>
            <person name="Singh R.S."/>
            <person name="Sirot L."/>
            <person name="Sirota M."/>
            <person name="Sisneros N.B."/>
            <person name="Smith C.D."/>
            <person name="Smith T.F."/>
            <person name="Spieth J."/>
            <person name="Stage D.E."/>
            <person name="Stark A."/>
            <person name="Stephan W."/>
            <person name="Strausberg R.L."/>
            <person name="Strempel S."/>
            <person name="Sturgill D."/>
            <person name="Sutton G."/>
            <person name="Sutton G.G."/>
            <person name="Tao W."/>
            <person name="Teichmann S."/>
            <person name="Tobari Y.N."/>
            <person name="Tomimura Y."/>
            <person name="Tsolas J.M."/>
            <person name="Valente V.L."/>
            <person name="Venter E."/>
            <person name="Venter J.C."/>
            <person name="Vicario S."/>
            <person name="Vieira F.G."/>
            <person name="Vilella A.J."/>
            <person name="Villasante A."/>
            <person name="Walenz B."/>
            <person name="Wang J."/>
            <person name="Wasserman M."/>
            <person name="Watts T."/>
            <person name="Wilson D."/>
            <person name="Wilson R.K."/>
            <person name="Wing R.A."/>
            <person name="Wolfner M.F."/>
            <person name="Wong A."/>
            <person name="Wong G.K."/>
            <person name="Wu C.I."/>
            <person name="Wu G."/>
            <person name="Yamamoto D."/>
            <person name="Yang H.P."/>
            <person name="Yang S.P."/>
            <person name="Yorke J.A."/>
            <person name="Yoshida K."/>
            <person name="Zdobnov E."/>
            <person name="Zhang P."/>
            <person name="Zhang Y."/>
            <person name="Zimin A.V."/>
            <person name="Baldwin J."/>
            <person name="Abdouelleil A."/>
            <person name="Abdulkadir J."/>
            <person name="Abebe A."/>
            <person name="Abera B."/>
            <person name="Abreu J."/>
            <person name="Acer S.C."/>
            <person name="Aftuck L."/>
            <person name="Alexander A."/>
            <person name="An P."/>
            <person name="Anderson E."/>
            <person name="Anderson S."/>
            <person name="Arachi H."/>
            <person name="Azer M."/>
            <person name="Bachantsang P."/>
            <person name="Barry A."/>
            <person name="Bayul T."/>
            <person name="Berlin A."/>
            <person name="Bessette D."/>
            <person name="Bloom T."/>
            <person name="Blye J."/>
            <person name="Boguslavskiy L."/>
            <person name="Bonnet C."/>
            <person name="Boukhgalter B."/>
            <person name="Bourzgui I."/>
            <person name="Brown A."/>
            <person name="Cahill P."/>
            <person name="Channer S."/>
            <person name="Cheshatsang Y."/>
            <person name="Chuda L."/>
            <person name="Citroen M."/>
            <person name="Collymore A."/>
            <person name="Cooke P."/>
            <person name="Costello M."/>
            <person name="D'Aco K."/>
            <person name="Daza R."/>
            <person name="De Haan G."/>
            <person name="DeGray S."/>
            <person name="DeMaso C."/>
            <person name="Dhargay N."/>
            <person name="Dooley K."/>
            <person name="Dooley E."/>
            <person name="Doricent M."/>
            <person name="Dorje P."/>
            <person name="Dorjee K."/>
            <person name="Dupes A."/>
            <person name="Elong R."/>
            <person name="Falk J."/>
            <person name="Farina A."/>
            <person name="Faro S."/>
            <person name="Ferguson D."/>
            <person name="Fisher S."/>
            <person name="Foley C.D."/>
            <person name="Franke A."/>
            <person name="Friedrich D."/>
            <person name="Gadbois L."/>
            <person name="Gearin G."/>
            <person name="Gearin C.R."/>
            <person name="Giannoukos G."/>
            <person name="Goode T."/>
            <person name="Graham J."/>
            <person name="Grandbois E."/>
            <person name="Grewal S."/>
            <person name="Gyaltsen K."/>
            <person name="Hafez N."/>
            <person name="Hagos B."/>
            <person name="Hall J."/>
            <person name="Henson C."/>
            <person name="Hollinger A."/>
            <person name="Honan T."/>
            <person name="Huard M.D."/>
            <person name="Hughes L."/>
            <person name="Hurhula B."/>
            <person name="Husby M.E."/>
            <person name="Kamat A."/>
            <person name="Kanga B."/>
            <person name="Kashin S."/>
            <person name="Khazanovich D."/>
            <person name="Kisner P."/>
            <person name="Lance K."/>
            <person name="Lara M."/>
            <person name="Lee W."/>
            <person name="Lennon N."/>
            <person name="Letendre F."/>
            <person name="LeVine R."/>
            <person name="Lipovsky A."/>
            <person name="Liu X."/>
            <person name="Liu J."/>
            <person name="Liu S."/>
            <person name="Lokyitsang T."/>
            <person name="Lokyitsang Y."/>
            <person name="Lubonja R."/>
            <person name="Lui A."/>
            <person name="MacDonald P."/>
            <person name="Magnisalis V."/>
            <person name="Maru K."/>
            <person name="Matthews C."/>
            <person name="McCusker W."/>
            <person name="McDonough S."/>
            <person name="Mehta T."/>
            <person name="Meldrim J."/>
            <person name="Meneus L."/>
            <person name="Mihai O."/>
            <person name="Mihalev A."/>
            <person name="Mihova T."/>
            <person name="Mittelman R."/>
            <person name="Mlenga V."/>
            <person name="Montmayeur A."/>
            <person name="Mulrain L."/>
            <person name="Navidi A."/>
            <person name="Naylor J."/>
            <person name="Negash T."/>
            <person name="Nguyen T."/>
            <person name="Nguyen N."/>
            <person name="Nicol R."/>
            <person name="Norbu C."/>
            <person name="Norbu N."/>
            <person name="Novod N."/>
            <person name="O'Neill B."/>
            <person name="Osman S."/>
            <person name="Markiewicz E."/>
            <person name="Oyono O.L."/>
            <person name="Patti C."/>
            <person name="Phunkhang P."/>
            <person name="Pierre F."/>
            <person name="Priest M."/>
            <person name="Raghuraman S."/>
            <person name="Rege F."/>
            <person name="Reyes R."/>
            <person name="Rise C."/>
            <person name="Rogov P."/>
            <person name="Ross K."/>
            <person name="Ryan E."/>
            <person name="Settipalli S."/>
            <person name="Shea T."/>
            <person name="Sherpa N."/>
            <person name="Shi L."/>
            <person name="Shih D."/>
            <person name="Sparrow T."/>
            <person name="Spaulding J."/>
            <person name="Stalker J."/>
            <person name="Stange-Thomann N."/>
            <person name="Stavropoulos S."/>
            <person name="Stone C."/>
            <person name="Strader C."/>
            <person name="Tesfaye S."/>
            <person name="Thomson T."/>
            <person name="Thoulutsang Y."/>
            <person name="Thoulutsang D."/>
            <person name="Topham K."/>
            <person name="Topping I."/>
            <person name="Tsamla T."/>
            <person name="Vassiliev H."/>
            <person name="Vo A."/>
            <person name="Wangchuk T."/>
            <person name="Wangdi T."/>
            <person name="Weiand M."/>
            <person name="Wilkinson J."/>
            <person name="Wilson A."/>
            <person name="Yadav S."/>
            <person name="Young G."/>
            <person name="Yu Q."/>
            <person name="Zembek L."/>
            <person name="Zhong D."/>
            <person name="Zimmer A."/>
            <person name="Zwirko Z."/>
            <person name="Jaffe D.B."/>
            <person name="Alvarez P."/>
            <person name="Brockman W."/>
            <person name="Butler J."/>
            <person name="Chin C."/>
            <person name="Gnerre S."/>
            <person name="Grabherr M."/>
            <person name="Kleber M."/>
            <person name="Mauceli E."/>
            <person name="MacCallum I."/>
        </authorList>
    </citation>
    <scope>NUCLEOTIDE SEQUENCE [LARGE SCALE GENOMIC DNA]</scope>
    <source>
        <strain evidence="5">Rob3c / Tucson 14021-0248.25</strain>
    </source>
</reference>
<keyword evidence="3" id="KW-1133">Transmembrane helix</keyword>
<keyword evidence="3" id="KW-0812">Transmembrane</keyword>